<dbReference type="EMBL" id="QGKY02000094">
    <property type="protein sequence ID" value="KAF2604190.1"/>
    <property type="molecule type" value="Genomic_DNA"/>
</dbReference>
<protein>
    <submittedName>
        <fullName evidence="2">Uncharacterized protein</fullName>
    </submittedName>
</protein>
<dbReference type="EMBL" id="QGKW02001911">
    <property type="protein sequence ID" value="KAF2568494.1"/>
    <property type="molecule type" value="Genomic_DNA"/>
</dbReference>
<name>A0A8S9IFJ0_BRACR</name>
<organism evidence="2 4">
    <name type="scientific">Brassica cretica</name>
    <name type="common">Mustard</name>
    <dbReference type="NCBI Taxonomy" id="69181"/>
    <lineage>
        <taxon>Eukaryota</taxon>
        <taxon>Viridiplantae</taxon>
        <taxon>Streptophyta</taxon>
        <taxon>Embryophyta</taxon>
        <taxon>Tracheophyta</taxon>
        <taxon>Spermatophyta</taxon>
        <taxon>Magnoliopsida</taxon>
        <taxon>eudicotyledons</taxon>
        <taxon>Gunneridae</taxon>
        <taxon>Pentapetalae</taxon>
        <taxon>rosids</taxon>
        <taxon>malvids</taxon>
        <taxon>Brassicales</taxon>
        <taxon>Brassicaceae</taxon>
        <taxon>Brassiceae</taxon>
        <taxon>Brassica</taxon>
    </lineage>
</organism>
<feature type="compositionally biased region" description="Basic and acidic residues" evidence="1">
    <location>
        <begin position="23"/>
        <end position="39"/>
    </location>
</feature>
<evidence type="ECO:0000256" key="1">
    <source>
        <dbReference type="SAM" id="MobiDB-lite"/>
    </source>
</evidence>
<proteinExistence type="predicted"/>
<gene>
    <name evidence="2" type="ORF">F2Q68_00024835</name>
    <name evidence="3" type="ORF">F2Q70_00025436</name>
</gene>
<sequence length="54" mass="6182">MQLKKRPPQPSPSITTTTRTAWRSKDDFTAKEKKNRDGLRSSSSAMTEEDQEVQ</sequence>
<dbReference type="Proteomes" id="UP000712281">
    <property type="component" value="Unassembled WGS sequence"/>
</dbReference>
<comment type="caution">
    <text evidence="2">The sequence shown here is derived from an EMBL/GenBank/DDBJ whole genome shotgun (WGS) entry which is preliminary data.</text>
</comment>
<accession>A0A8S9IFJ0</accession>
<dbReference type="AlphaFoldDB" id="A0A8S9IFJ0"/>
<evidence type="ECO:0000313" key="4">
    <source>
        <dbReference type="Proteomes" id="UP000712281"/>
    </source>
</evidence>
<feature type="compositionally biased region" description="Low complexity" evidence="1">
    <location>
        <begin position="12"/>
        <end position="21"/>
    </location>
</feature>
<evidence type="ECO:0000313" key="2">
    <source>
        <dbReference type="EMBL" id="KAF2568494.1"/>
    </source>
</evidence>
<reference evidence="2" key="1">
    <citation type="submission" date="2019-12" db="EMBL/GenBank/DDBJ databases">
        <title>Genome sequencing and annotation of Brassica cretica.</title>
        <authorList>
            <person name="Studholme D.J."/>
            <person name="Sarris P.F."/>
        </authorList>
    </citation>
    <scope>NUCLEOTIDE SEQUENCE</scope>
    <source>
        <strain evidence="2">PFS-001/15</strain>
        <strain evidence="3">PFS-102/07</strain>
        <tissue evidence="2">Leaf</tissue>
    </source>
</reference>
<evidence type="ECO:0000313" key="3">
    <source>
        <dbReference type="EMBL" id="KAF2604190.1"/>
    </source>
</evidence>
<feature type="region of interest" description="Disordered" evidence="1">
    <location>
        <begin position="1"/>
        <end position="54"/>
    </location>
</feature>